<gene>
    <name evidence="5" type="ORF">Fmac_005247</name>
</gene>
<dbReference type="PANTHER" id="PTHR34997">
    <property type="entry name" value="AM15"/>
    <property type="match status" value="1"/>
</dbReference>
<dbReference type="Gene3D" id="3.10.350.10">
    <property type="entry name" value="LysM domain"/>
    <property type="match status" value="1"/>
</dbReference>
<dbReference type="Proteomes" id="UP001603857">
    <property type="component" value="Unassembled WGS sequence"/>
</dbReference>
<dbReference type="SUPFAM" id="SSF54106">
    <property type="entry name" value="LysM domain"/>
    <property type="match status" value="1"/>
</dbReference>
<evidence type="ECO:0000256" key="2">
    <source>
        <dbReference type="ARBA" id="ARBA00023026"/>
    </source>
</evidence>
<dbReference type="AlphaFoldDB" id="A0ABD1N775"/>
<evidence type="ECO:0000259" key="4">
    <source>
        <dbReference type="PROSITE" id="PS51782"/>
    </source>
</evidence>
<comment type="caution">
    <text evidence="5">The sequence shown here is derived from an EMBL/GenBank/DDBJ whole genome shotgun (WGS) entry which is preliminary data.</text>
</comment>
<dbReference type="InterPro" id="IPR052210">
    <property type="entry name" value="LysM1-like"/>
</dbReference>
<keyword evidence="1" id="KW-0147">Chitin-binding</keyword>
<name>A0ABD1N775_9FABA</name>
<keyword evidence="6" id="KW-1185">Reference proteome</keyword>
<feature type="chain" id="PRO_5044752106" description="LysM domain-containing protein" evidence="3">
    <location>
        <begin position="28"/>
        <end position="82"/>
    </location>
</feature>
<accession>A0ABD1N775</accession>
<dbReference type="InterPro" id="IPR036779">
    <property type="entry name" value="LysM_dom_sf"/>
</dbReference>
<dbReference type="GO" id="GO:0008061">
    <property type="term" value="F:chitin binding"/>
    <property type="evidence" value="ECO:0007669"/>
    <property type="project" value="UniProtKB-KW"/>
</dbReference>
<dbReference type="Pfam" id="PF01476">
    <property type="entry name" value="LysM"/>
    <property type="match status" value="1"/>
</dbReference>
<evidence type="ECO:0000256" key="3">
    <source>
        <dbReference type="SAM" id="SignalP"/>
    </source>
</evidence>
<keyword evidence="3" id="KW-0732">Signal</keyword>
<organism evidence="5 6">
    <name type="scientific">Flemingia macrophylla</name>
    <dbReference type="NCBI Taxonomy" id="520843"/>
    <lineage>
        <taxon>Eukaryota</taxon>
        <taxon>Viridiplantae</taxon>
        <taxon>Streptophyta</taxon>
        <taxon>Embryophyta</taxon>
        <taxon>Tracheophyta</taxon>
        <taxon>Spermatophyta</taxon>
        <taxon>Magnoliopsida</taxon>
        <taxon>eudicotyledons</taxon>
        <taxon>Gunneridae</taxon>
        <taxon>Pentapetalae</taxon>
        <taxon>rosids</taxon>
        <taxon>fabids</taxon>
        <taxon>Fabales</taxon>
        <taxon>Fabaceae</taxon>
        <taxon>Papilionoideae</taxon>
        <taxon>50 kb inversion clade</taxon>
        <taxon>NPAAA clade</taxon>
        <taxon>indigoferoid/millettioid clade</taxon>
        <taxon>Phaseoleae</taxon>
        <taxon>Flemingia</taxon>
    </lineage>
</organism>
<dbReference type="PANTHER" id="PTHR34997:SF1">
    <property type="entry name" value="PEPTIDOGLYCAN-BINDING LYSIN DOMAIN"/>
    <property type="match status" value="1"/>
</dbReference>
<evidence type="ECO:0000313" key="6">
    <source>
        <dbReference type="Proteomes" id="UP001603857"/>
    </source>
</evidence>
<sequence>MVKSTNISVALILSFLLISMFVAETVSDPVCSKIHAVEEGETCFGIVQKFNLEEPHFLEINPNINCNTIFVGQWVCVEGKVI</sequence>
<dbReference type="CDD" id="cd00118">
    <property type="entry name" value="LysM"/>
    <property type="match status" value="1"/>
</dbReference>
<protein>
    <recommendedName>
        <fullName evidence="4">LysM domain-containing protein</fullName>
    </recommendedName>
</protein>
<dbReference type="InterPro" id="IPR018392">
    <property type="entry name" value="LysM"/>
</dbReference>
<evidence type="ECO:0000313" key="5">
    <source>
        <dbReference type="EMBL" id="KAL2343962.1"/>
    </source>
</evidence>
<keyword evidence="2" id="KW-0843">Virulence</keyword>
<feature type="domain" description="LysM" evidence="4">
    <location>
        <begin position="33"/>
        <end position="77"/>
    </location>
</feature>
<feature type="signal peptide" evidence="3">
    <location>
        <begin position="1"/>
        <end position="27"/>
    </location>
</feature>
<dbReference type="SMART" id="SM00257">
    <property type="entry name" value="LysM"/>
    <property type="match status" value="1"/>
</dbReference>
<reference evidence="5 6" key="1">
    <citation type="submission" date="2024-08" db="EMBL/GenBank/DDBJ databases">
        <title>Insights into the chromosomal genome structure of Flemingia macrophylla.</title>
        <authorList>
            <person name="Ding Y."/>
            <person name="Zhao Y."/>
            <person name="Bi W."/>
            <person name="Wu M."/>
            <person name="Zhao G."/>
            <person name="Gong Y."/>
            <person name="Li W."/>
            <person name="Zhang P."/>
        </authorList>
    </citation>
    <scope>NUCLEOTIDE SEQUENCE [LARGE SCALE GENOMIC DNA]</scope>
    <source>
        <strain evidence="5">DYQJB</strain>
        <tissue evidence="5">Leaf</tissue>
    </source>
</reference>
<evidence type="ECO:0000256" key="1">
    <source>
        <dbReference type="ARBA" id="ARBA00022669"/>
    </source>
</evidence>
<dbReference type="PROSITE" id="PS51782">
    <property type="entry name" value="LYSM"/>
    <property type="match status" value="1"/>
</dbReference>
<dbReference type="EMBL" id="JBGMDY010000002">
    <property type="protein sequence ID" value="KAL2343962.1"/>
    <property type="molecule type" value="Genomic_DNA"/>
</dbReference>
<proteinExistence type="predicted"/>